<dbReference type="AlphaFoldDB" id="A0A0B2W4E4"/>
<name>A0A0B2W4E4_TOXCA</name>
<accession>A0A0B2W4E4</accession>
<protein>
    <submittedName>
        <fullName evidence="2">Uncharacterized protein</fullName>
    </submittedName>
</protein>
<sequence>MHSDQKAFISELLYECLPKEEKPRKKMQRSYPTSRYRGVLCRGKRDVKWIRLTNMRSVNGYSAIQGRGIREMDQKRMICEVATPQMSMRSLPLLSLYENIKQLAFEPLRCNDDNLKDTTHILKRLREALPERFYPPSEKSLLRIEPRRTKTRKPQLKSWPDSQLLQNDNALGK</sequence>
<evidence type="ECO:0000313" key="2">
    <source>
        <dbReference type="EMBL" id="KHN88452.1"/>
    </source>
</evidence>
<keyword evidence="3" id="KW-1185">Reference proteome</keyword>
<evidence type="ECO:0000256" key="1">
    <source>
        <dbReference type="SAM" id="MobiDB-lite"/>
    </source>
</evidence>
<comment type="caution">
    <text evidence="2">The sequence shown here is derived from an EMBL/GenBank/DDBJ whole genome shotgun (WGS) entry which is preliminary data.</text>
</comment>
<proteinExistence type="predicted"/>
<gene>
    <name evidence="2" type="ORF">Tcan_01959</name>
</gene>
<feature type="region of interest" description="Disordered" evidence="1">
    <location>
        <begin position="145"/>
        <end position="173"/>
    </location>
</feature>
<reference evidence="2 3" key="1">
    <citation type="submission" date="2014-11" db="EMBL/GenBank/DDBJ databases">
        <title>Genetic blueprint of the zoonotic pathogen Toxocara canis.</title>
        <authorList>
            <person name="Zhu X.-Q."/>
            <person name="Korhonen P.K."/>
            <person name="Cai H."/>
            <person name="Young N.D."/>
            <person name="Nejsum P."/>
            <person name="von Samson-Himmelstjerna G."/>
            <person name="Boag P.R."/>
            <person name="Tan P."/>
            <person name="Li Q."/>
            <person name="Min J."/>
            <person name="Yang Y."/>
            <person name="Wang X."/>
            <person name="Fang X."/>
            <person name="Hall R.S."/>
            <person name="Hofmann A."/>
            <person name="Sternberg P.W."/>
            <person name="Jex A.R."/>
            <person name="Gasser R.B."/>
        </authorList>
    </citation>
    <scope>NUCLEOTIDE SEQUENCE [LARGE SCALE GENOMIC DNA]</scope>
    <source>
        <strain evidence="2">PN_DK_2014</strain>
    </source>
</reference>
<feature type="compositionally biased region" description="Polar residues" evidence="1">
    <location>
        <begin position="160"/>
        <end position="173"/>
    </location>
</feature>
<organism evidence="2 3">
    <name type="scientific">Toxocara canis</name>
    <name type="common">Canine roundworm</name>
    <dbReference type="NCBI Taxonomy" id="6265"/>
    <lineage>
        <taxon>Eukaryota</taxon>
        <taxon>Metazoa</taxon>
        <taxon>Ecdysozoa</taxon>
        <taxon>Nematoda</taxon>
        <taxon>Chromadorea</taxon>
        <taxon>Rhabditida</taxon>
        <taxon>Spirurina</taxon>
        <taxon>Ascaridomorpha</taxon>
        <taxon>Ascaridoidea</taxon>
        <taxon>Toxocaridae</taxon>
        <taxon>Toxocara</taxon>
    </lineage>
</organism>
<dbReference type="EMBL" id="JPKZ01000231">
    <property type="protein sequence ID" value="KHN88452.1"/>
    <property type="molecule type" value="Genomic_DNA"/>
</dbReference>
<evidence type="ECO:0000313" key="3">
    <source>
        <dbReference type="Proteomes" id="UP000031036"/>
    </source>
</evidence>
<dbReference type="Proteomes" id="UP000031036">
    <property type="component" value="Unassembled WGS sequence"/>
</dbReference>